<dbReference type="OrthoDB" id="6576970at2"/>
<organism evidence="1 2">
    <name type="scientific">Pectobacterium zantedeschiae</name>
    <dbReference type="NCBI Taxonomy" id="2034769"/>
    <lineage>
        <taxon>Bacteria</taxon>
        <taxon>Pseudomonadati</taxon>
        <taxon>Pseudomonadota</taxon>
        <taxon>Gammaproteobacteria</taxon>
        <taxon>Enterobacterales</taxon>
        <taxon>Pectobacteriaceae</taxon>
        <taxon>Pectobacterium</taxon>
    </lineage>
</organism>
<dbReference type="AlphaFoldDB" id="A0A9X8JJP3"/>
<keyword evidence="2" id="KW-1185">Reference proteome</keyword>
<dbReference type="RefSeq" id="WP_129711868.1">
    <property type="nucleotide sequence ID" value="NZ_JBEHFA010000006.1"/>
</dbReference>
<accession>A0A9X8JJP3</accession>
<evidence type="ECO:0000313" key="2">
    <source>
        <dbReference type="Proteomes" id="UP001138460"/>
    </source>
</evidence>
<evidence type="ECO:0000313" key="1">
    <source>
        <dbReference type="EMBL" id="RYC43699.1"/>
    </source>
</evidence>
<reference evidence="1 2" key="1">
    <citation type="journal article" date="2018" name="Syst. Appl. Microbiol.">
        <title>Pectobacterium zantedeschiae sp. nov. a new species of a soft rot pathogen isolated from Calla lily (Zantedeschia spp.).</title>
        <authorList>
            <person name="Waleron M."/>
            <person name="Misztak A."/>
            <person name="Waleron M."/>
            <person name="Franczuk M."/>
            <person name="Jonca J."/>
            <person name="Wielgomas B."/>
            <person name="Mikicinski A."/>
            <person name="Popovic T."/>
            <person name="Waleron K."/>
        </authorList>
    </citation>
    <scope>NUCLEOTIDE SEQUENCE [LARGE SCALE GENOMIC DNA]</scope>
    <source>
        <strain evidence="1 2">9M</strain>
    </source>
</reference>
<comment type="caution">
    <text evidence="1">The sequence shown here is derived from an EMBL/GenBank/DDBJ whole genome shotgun (WGS) entry which is preliminary data.</text>
</comment>
<sequence length="923" mass="101052">MKQQCIDAITQTLGRKPLATELKNIEDRIREAVQQVSRMNARAGKSGMPTADVYRQAADNVAARVVHDAFKKRQRLAQNAIAINNITETLNRVVPENEQTPANLAQFIFSGRRMRDGKEVDVTSAEELATGAYQDWTRQLSSQMMEAGSEVQKFFHQSQALGEQRLRNYLPFNHAAAKSGQLQILKELYGEDSGNPAAKKVAKIWGDITSRARQEMNDSGFDIGLRDDWHLPYADDADLIRAAGRDKWLASLPPAERTAAISFGRMPPADFARRAWVDDVWNTQERSQFVNPDGTQMNDIEYRQALESIFESKATDGAQKIEPGALAGSGGIKNRGSQSRVMAFKDATSHFGYMERYTKQPVAGVMMGHLQSSSRDLGVAKAFGPDAANNFRLVVDRIYQHSVAIDGAGLPTKDMQSQRAMVERMFDSMAGLNGVQSSGVFSSAIGGLRNLMTSAMLGTSVFTATSDQAIMRATAQALGFDRNGMRLSANTLRNLFSGDARRANADLGLLVDTHAAVVSKMGGFDLTRGITGWFAEKTLKWSGLVAMDRANKAAFGLLMYKNVGNLTRQHATLDALKGSDKTILANKGWTSQDWAIMNAAELRPLTPNGHMGMTPDAIYAVPDAKIMDILADKINDVRAGADQALSSMGEMSETRARNLRQAFEAETEQTIARMIRNARAEAAQKLLGITHGEMTSAVTTATGIDTYARDTAGELTRSFMLFKTTPFAGFRQMVTRAQDLDRVPALKFLAGYIAGTTLAGMFANQMNALLTGNDPIDMTTGKAWVQALLKGGSFGIYGDFLLQDQTQYGSSIAGVIGGPVLGFAEQIMKLLITNPQKALMGEDTSFGADAIKTARMITPFANLWYTKAVTNHLILQQLQEMANPGYNDRVRDRARNQYDVTSWWNPGDMAPRRAPDWGKAVGE</sequence>
<dbReference type="EMBL" id="NWTM01000001">
    <property type="protein sequence ID" value="RYC43699.1"/>
    <property type="molecule type" value="Genomic_DNA"/>
</dbReference>
<protein>
    <submittedName>
        <fullName evidence="1">Uncharacterized protein</fullName>
    </submittedName>
</protein>
<name>A0A9X8JJP3_9GAMM</name>
<dbReference type="Proteomes" id="UP001138460">
    <property type="component" value="Unassembled WGS sequence"/>
</dbReference>
<gene>
    <name evidence="1" type="ORF">CLR69_01195</name>
</gene>
<proteinExistence type="predicted"/>